<dbReference type="PANTHER" id="PTHR12919">
    <property type="entry name" value="30S RIBOSOMAL PROTEIN S16"/>
    <property type="match status" value="1"/>
</dbReference>
<reference evidence="8" key="1">
    <citation type="submission" date="2022-01" db="UniProtKB">
        <authorList>
            <consortium name="EnsemblMetazoa"/>
        </authorList>
    </citation>
    <scope>IDENTIFICATION</scope>
</reference>
<evidence type="ECO:0000256" key="6">
    <source>
        <dbReference type="ARBA" id="ARBA00035263"/>
    </source>
</evidence>
<gene>
    <name evidence="8" type="primary">106669615</name>
</gene>
<dbReference type="GO" id="GO:0005743">
    <property type="term" value="C:mitochondrial inner membrane"/>
    <property type="evidence" value="ECO:0007669"/>
    <property type="project" value="UniProtKB-ARBA"/>
</dbReference>
<dbReference type="OrthoDB" id="407221at2759"/>
<comment type="subcellular location">
    <subcellularLocation>
        <location evidence="1">Mitochondrion</location>
    </subcellularLocation>
</comment>
<evidence type="ECO:0000256" key="5">
    <source>
        <dbReference type="ARBA" id="ARBA00023274"/>
    </source>
</evidence>
<accession>A0A8I6TG89</accession>
<dbReference type="Pfam" id="PF00886">
    <property type="entry name" value="Ribosomal_S16"/>
    <property type="match status" value="1"/>
</dbReference>
<protein>
    <recommendedName>
        <fullName evidence="6">Small ribosomal subunit protein bS16m</fullName>
    </recommendedName>
    <alternativeName>
        <fullName evidence="7">28S ribosomal protein S16, mitochondrial</fullName>
    </alternativeName>
</protein>
<dbReference type="GO" id="GO:0032543">
    <property type="term" value="P:mitochondrial translation"/>
    <property type="evidence" value="ECO:0007669"/>
    <property type="project" value="TreeGrafter"/>
</dbReference>
<evidence type="ECO:0000256" key="3">
    <source>
        <dbReference type="ARBA" id="ARBA00022980"/>
    </source>
</evidence>
<dbReference type="KEGG" id="clec:106669615"/>
<evidence type="ECO:0000256" key="2">
    <source>
        <dbReference type="ARBA" id="ARBA00006668"/>
    </source>
</evidence>
<evidence type="ECO:0000256" key="7">
    <source>
        <dbReference type="ARBA" id="ARBA00035438"/>
    </source>
</evidence>
<dbReference type="GO" id="GO:0005763">
    <property type="term" value="C:mitochondrial small ribosomal subunit"/>
    <property type="evidence" value="ECO:0007669"/>
    <property type="project" value="TreeGrafter"/>
</dbReference>
<dbReference type="AlphaFoldDB" id="A0A8I6TG89"/>
<keyword evidence="3" id="KW-0689">Ribosomal protein</keyword>
<evidence type="ECO:0000313" key="9">
    <source>
        <dbReference type="Proteomes" id="UP000494040"/>
    </source>
</evidence>
<evidence type="ECO:0000256" key="4">
    <source>
        <dbReference type="ARBA" id="ARBA00023128"/>
    </source>
</evidence>
<dbReference type="Gene3D" id="3.30.1320.10">
    <property type="match status" value="1"/>
</dbReference>
<dbReference type="SUPFAM" id="SSF54565">
    <property type="entry name" value="Ribosomal protein S16"/>
    <property type="match status" value="1"/>
</dbReference>
<dbReference type="EnsemblMetazoa" id="XM_014399198.2">
    <property type="protein sequence ID" value="XP_014254684.1"/>
    <property type="gene ID" value="LOC106669615"/>
</dbReference>
<dbReference type="HAMAP" id="MF_00385">
    <property type="entry name" value="Ribosomal_bS16"/>
    <property type="match status" value="1"/>
</dbReference>
<dbReference type="Proteomes" id="UP000494040">
    <property type="component" value="Unassembled WGS sequence"/>
</dbReference>
<keyword evidence="9" id="KW-1185">Reference proteome</keyword>
<evidence type="ECO:0000313" key="8">
    <source>
        <dbReference type="EnsemblMetazoa" id="XP_014254684.1"/>
    </source>
</evidence>
<keyword evidence="5" id="KW-0687">Ribonucleoprotein</keyword>
<dbReference type="PANTHER" id="PTHR12919:SF20">
    <property type="entry name" value="SMALL RIBOSOMAL SUBUNIT PROTEIN BS16M"/>
    <property type="match status" value="1"/>
</dbReference>
<evidence type="ECO:0000256" key="1">
    <source>
        <dbReference type="ARBA" id="ARBA00004173"/>
    </source>
</evidence>
<dbReference type="NCBIfam" id="TIGR00002">
    <property type="entry name" value="S16"/>
    <property type="match status" value="1"/>
</dbReference>
<organism evidence="8 9">
    <name type="scientific">Cimex lectularius</name>
    <name type="common">Bed bug</name>
    <name type="synonym">Acanthia lectularia</name>
    <dbReference type="NCBI Taxonomy" id="79782"/>
    <lineage>
        <taxon>Eukaryota</taxon>
        <taxon>Metazoa</taxon>
        <taxon>Ecdysozoa</taxon>
        <taxon>Arthropoda</taxon>
        <taxon>Hexapoda</taxon>
        <taxon>Insecta</taxon>
        <taxon>Pterygota</taxon>
        <taxon>Neoptera</taxon>
        <taxon>Paraneoptera</taxon>
        <taxon>Hemiptera</taxon>
        <taxon>Heteroptera</taxon>
        <taxon>Panheteroptera</taxon>
        <taxon>Cimicomorpha</taxon>
        <taxon>Cimicidae</taxon>
        <taxon>Cimex</taxon>
    </lineage>
</organism>
<name>A0A8I6TG89_CIMLE</name>
<comment type="similarity">
    <text evidence="2">Belongs to the bacterial ribosomal protein bS16 family.</text>
</comment>
<dbReference type="FunFam" id="3.30.1320.10:FF:000004">
    <property type="entry name" value="28S ribosomal protein S16, mitochondrial"/>
    <property type="match status" value="1"/>
</dbReference>
<dbReference type="InterPro" id="IPR000307">
    <property type="entry name" value="Ribosomal_bS16"/>
</dbReference>
<sequence length="130" mass="14511">MTAPATAFMLPSSGGGQCIKYAAKAIRLARRGCTNRPFYHIVVMMKRRNQHDQPIEQLGSFDPMPNTNGEKLVAFNFERIGYWIGEGAEISTPVAELLGLSGFLSLHPTTLMTAWRNRKQNLEKKEDSPS</sequence>
<keyword evidence="4" id="KW-0496">Mitochondrion</keyword>
<dbReference type="OMA" id="MPNADNE"/>
<dbReference type="InterPro" id="IPR023803">
    <property type="entry name" value="Ribosomal_bS16_dom_sf"/>
</dbReference>
<dbReference type="GO" id="GO:0003735">
    <property type="term" value="F:structural constituent of ribosome"/>
    <property type="evidence" value="ECO:0007669"/>
    <property type="project" value="InterPro"/>
</dbReference>
<proteinExistence type="inferred from homology"/>